<evidence type="ECO:0000313" key="4">
    <source>
        <dbReference type="Proteomes" id="UP001597083"/>
    </source>
</evidence>
<proteinExistence type="predicted"/>
<evidence type="ECO:0000313" key="3">
    <source>
        <dbReference type="EMBL" id="MFD0855922.1"/>
    </source>
</evidence>
<evidence type="ECO:0000256" key="1">
    <source>
        <dbReference type="SAM" id="MobiDB-lite"/>
    </source>
</evidence>
<protein>
    <submittedName>
        <fullName evidence="3">Helix-turn-helix domain-containing protein</fullName>
    </submittedName>
</protein>
<name>A0ABW3CQ53_9ACTN</name>
<organism evidence="3 4">
    <name type="scientific">Actinomadura adrarensis</name>
    <dbReference type="NCBI Taxonomy" id="1819600"/>
    <lineage>
        <taxon>Bacteria</taxon>
        <taxon>Bacillati</taxon>
        <taxon>Actinomycetota</taxon>
        <taxon>Actinomycetes</taxon>
        <taxon>Streptosporangiales</taxon>
        <taxon>Thermomonosporaceae</taxon>
        <taxon>Actinomadura</taxon>
    </lineage>
</organism>
<sequence length="205" mass="22835">MAAGTVREVKVTQAYRFALDPTPAQERALWSHAGASRFAWNWGLAACRTRYDTEGKWWSGPEMHKLWNTVKKADPALGWWGENSKCVYQEAFRDLDRALRDYDRARKGQRKGRRLGFPKHKKRGRCRDSFRLTGVLRCARGAGGESQASPSPNPGLAGRTPVKQEPGTAHAWVRPGPSLANQRLPEHRILTSAQVSGNGTTAGTR</sequence>
<dbReference type="Pfam" id="PF12323">
    <property type="entry name" value="HTH_OrfB_IS605"/>
    <property type="match status" value="1"/>
</dbReference>
<dbReference type="Proteomes" id="UP001597083">
    <property type="component" value="Unassembled WGS sequence"/>
</dbReference>
<comment type="caution">
    <text evidence="3">The sequence shown here is derived from an EMBL/GenBank/DDBJ whole genome shotgun (WGS) entry which is preliminary data.</text>
</comment>
<feature type="compositionally biased region" description="Polar residues" evidence="1">
    <location>
        <begin position="191"/>
        <end position="205"/>
    </location>
</feature>
<evidence type="ECO:0000259" key="2">
    <source>
        <dbReference type="Pfam" id="PF12323"/>
    </source>
</evidence>
<feature type="region of interest" description="Disordered" evidence="1">
    <location>
        <begin position="141"/>
        <end position="205"/>
    </location>
</feature>
<feature type="domain" description="Transposase putative helix-turn-helix" evidence="2">
    <location>
        <begin position="12"/>
        <end position="56"/>
    </location>
</feature>
<accession>A0ABW3CQ53</accession>
<reference evidence="4" key="1">
    <citation type="journal article" date="2019" name="Int. J. Syst. Evol. Microbiol.">
        <title>The Global Catalogue of Microorganisms (GCM) 10K type strain sequencing project: providing services to taxonomists for standard genome sequencing and annotation.</title>
        <authorList>
            <consortium name="The Broad Institute Genomics Platform"/>
            <consortium name="The Broad Institute Genome Sequencing Center for Infectious Disease"/>
            <person name="Wu L."/>
            <person name="Ma J."/>
        </authorList>
    </citation>
    <scope>NUCLEOTIDE SEQUENCE [LARGE SCALE GENOMIC DNA]</scope>
    <source>
        <strain evidence="4">JCM 31696</strain>
    </source>
</reference>
<keyword evidence="4" id="KW-1185">Reference proteome</keyword>
<dbReference type="InterPro" id="IPR021027">
    <property type="entry name" value="Transposase_put_HTH"/>
</dbReference>
<gene>
    <name evidence="3" type="ORF">ACFQ07_27030</name>
</gene>
<dbReference type="EMBL" id="JBHTIR010003858">
    <property type="protein sequence ID" value="MFD0855922.1"/>
    <property type="molecule type" value="Genomic_DNA"/>
</dbReference>